<name>A0A478EBR2_TALPI</name>
<keyword evidence="3" id="KW-1185">Reference proteome</keyword>
<protein>
    <submittedName>
        <fullName evidence="2">Uncharacterized protein</fullName>
    </submittedName>
</protein>
<gene>
    <name evidence="2" type="ORF">TCE0_044r16145</name>
</gene>
<dbReference type="EMBL" id="DF933840">
    <property type="protein sequence ID" value="GAM42298.1"/>
    <property type="molecule type" value="Genomic_DNA"/>
</dbReference>
<reference evidence="3" key="1">
    <citation type="journal article" date="2015" name="Genome Announc.">
        <title>Draft genome sequence of Talaromyces cellulolyticus strain Y-94, a source of lignocellulosic biomass-degrading enzymes.</title>
        <authorList>
            <person name="Fujii T."/>
            <person name="Koike H."/>
            <person name="Sawayama S."/>
            <person name="Yano S."/>
            <person name="Inoue H."/>
        </authorList>
    </citation>
    <scope>NUCLEOTIDE SEQUENCE [LARGE SCALE GENOMIC DNA]</scope>
    <source>
        <strain evidence="3">Y-94</strain>
    </source>
</reference>
<evidence type="ECO:0000313" key="2">
    <source>
        <dbReference type="EMBL" id="GAM42298.1"/>
    </source>
</evidence>
<dbReference type="Gene3D" id="3.30.420.10">
    <property type="entry name" value="Ribonuclease H-like superfamily/Ribonuclease H"/>
    <property type="match status" value="1"/>
</dbReference>
<feature type="region of interest" description="Disordered" evidence="1">
    <location>
        <begin position="291"/>
        <end position="311"/>
    </location>
</feature>
<dbReference type="InterPro" id="IPR012337">
    <property type="entry name" value="RNaseH-like_sf"/>
</dbReference>
<proteinExistence type="predicted"/>
<dbReference type="Proteomes" id="UP000053095">
    <property type="component" value="Unassembled WGS sequence"/>
</dbReference>
<dbReference type="InterPro" id="IPR036397">
    <property type="entry name" value="RNaseH_sf"/>
</dbReference>
<dbReference type="CDD" id="cd09276">
    <property type="entry name" value="Rnase_HI_RT_non_LTR"/>
    <property type="match status" value="1"/>
</dbReference>
<dbReference type="GO" id="GO:0003676">
    <property type="term" value="F:nucleic acid binding"/>
    <property type="evidence" value="ECO:0007669"/>
    <property type="project" value="InterPro"/>
</dbReference>
<accession>A0A478EBR2</accession>
<organism evidence="2 3">
    <name type="scientific">Talaromyces pinophilus</name>
    <name type="common">Penicillium pinophilum</name>
    <dbReference type="NCBI Taxonomy" id="128442"/>
    <lineage>
        <taxon>Eukaryota</taxon>
        <taxon>Fungi</taxon>
        <taxon>Dikarya</taxon>
        <taxon>Ascomycota</taxon>
        <taxon>Pezizomycotina</taxon>
        <taxon>Eurotiomycetes</taxon>
        <taxon>Eurotiomycetidae</taxon>
        <taxon>Eurotiales</taxon>
        <taxon>Trichocomaceae</taxon>
        <taxon>Talaromyces</taxon>
        <taxon>Talaromyces sect. Talaromyces</taxon>
    </lineage>
</organism>
<evidence type="ECO:0000256" key="1">
    <source>
        <dbReference type="SAM" id="MobiDB-lite"/>
    </source>
</evidence>
<dbReference type="SUPFAM" id="SSF53098">
    <property type="entry name" value="Ribonuclease H-like"/>
    <property type="match status" value="1"/>
</dbReference>
<evidence type="ECO:0000313" key="3">
    <source>
        <dbReference type="Proteomes" id="UP000053095"/>
    </source>
</evidence>
<dbReference type="AlphaFoldDB" id="A0A478EBR2"/>
<sequence>MVYTDGSGYQGYIGAAAVIPSRDVQITECIGTERTSTVYAGEACGIKFALKSLIRLTLVRPIKEPVIFSDSQAALQTLQNPWMVSGQEYIQDCVPGHEGIPGNEAADHAAKKTAIRGVHHEIVPGDISHWVMLGAATTHRIRQSAKDTWERSWDKQKSRKPTKKLVTRPSKCTLQYWRYLHKATLSILIQVRTERIGLAHYLWRINKRNSPYYPCGLSSQTVQHILIEYPLYREERDRMWSQIKGFRRTTDVQALLNERSAALAISKFWIETRIPEQFTAVDPMATGTYNNAEEQHEQGTGLRTDTTAHAE</sequence>